<dbReference type="Gene3D" id="3.40.50.2000">
    <property type="entry name" value="Glycogen Phosphorylase B"/>
    <property type="match status" value="2"/>
</dbReference>
<dbReference type="AlphaFoldDB" id="A0A7V8VDX3"/>
<organism evidence="2 3">
    <name type="scientific">Thermogemmata fonticola</name>
    <dbReference type="NCBI Taxonomy" id="2755323"/>
    <lineage>
        <taxon>Bacteria</taxon>
        <taxon>Pseudomonadati</taxon>
        <taxon>Planctomycetota</taxon>
        <taxon>Planctomycetia</taxon>
        <taxon>Gemmatales</taxon>
        <taxon>Gemmataceae</taxon>
        <taxon>Thermogemmata</taxon>
    </lineage>
</organism>
<name>A0A7V8VDX3_9BACT</name>
<protein>
    <submittedName>
        <fullName evidence="2">Glycosyltransferase family 4 protein</fullName>
    </submittedName>
</protein>
<dbReference type="Pfam" id="PF00534">
    <property type="entry name" value="Glycos_transf_1"/>
    <property type="match status" value="1"/>
</dbReference>
<evidence type="ECO:0000313" key="2">
    <source>
        <dbReference type="EMBL" id="MBA2226060.1"/>
    </source>
</evidence>
<evidence type="ECO:0000259" key="1">
    <source>
        <dbReference type="Pfam" id="PF00534"/>
    </source>
</evidence>
<dbReference type="PANTHER" id="PTHR45947:SF3">
    <property type="entry name" value="SULFOQUINOVOSYL TRANSFERASE SQD2"/>
    <property type="match status" value="1"/>
</dbReference>
<comment type="caution">
    <text evidence="2">The sequence shown here is derived from an EMBL/GenBank/DDBJ whole genome shotgun (WGS) entry which is preliminary data.</text>
</comment>
<dbReference type="PANTHER" id="PTHR45947">
    <property type="entry name" value="SULFOQUINOVOSYL TRANSFERASE SQD2"/>
    <property type="match status" value="1"/>
</dbReference>
<dbReference type="RefSeq" id="WP_194537492.1">
    <property type="nucleotide sequence ID" value="NZ_JACEFB010000004.1"/>
</dbReference>
<dbReference type="EMBL" id="JACEFB010000004">
    <property type="protein sequence ID" value="MBA2226060.1"/>
    <property type="molecule type" value="Genomic_DNA"/>
</dbReference>
<accession>A0A7V8VDX3</accession>
<dbReference type="InterPro" id="IPR001296">
    <property type="entry name" value="Glyco_trans_1"/>
</dbReference>
<evidence type="ECO:0000313" key="3">
    <source>
        <dbReference type="Proteomes" id="UP000542342"/>
    </source>
</evidence>
<keyword evidence="3" id="KW-1185">Reference proteome</keyword>
<reference evidence="2 3" key="1">
    <citation type="submission" date="2020-07" db="EMBL/GenBank/DDBJ databases">
        <title>Thermogemmata thermophila gen. nov., sp. nov., a novel moderate thermophilic planctomycete from a Kamchatka hot spring.</title>
        <authorList>
            <person name="Elcheninov A.G."/>
            <person name="Podosokorskaya O.A."/>
            <person name="Kovaleva O.L."/>
            <person name="Novikov A."/>
            <person name="Bonch-Osmolovskaya E.A."/>
            <person name="Toshchakov S.V."/>
            <person name="Kublanov I.V."/>
        </authorList>
    </citation>
    <scope>NUCLEOTIDE SEQUENCE [LARGE SCALE GENOMIC DNA]</scope>
    <source>
        <strain evidence="2 3">2918</strain>
    </source>
</reference>
<dbReference type="InterPro" id="IPR050194">
    <property type="entry name" value="Glycosyltransferase_grp1"/>
</dbReference>
<feature type="domain" description="Glycosyl transferase family 1" evidence="1">
    <location>
        <begin position="200"/>
        <end position="357"/>
    </location>
</feature>
<dbReference type="Proteomes" id="UP000542342">
    <property type="component" value="Unassembled WGS sequence"/>
</dbReference>
<gene>
    <name evidence="2" type="ORF">H0921_07780</name>
</gene>
<proteinExistence type="predicted"/>
<dbReference type="GO" id="GO:0016757">
    <property type="term" value="F:glycosyltransferase activity"/>
    <property type="evidence" value="ECO:0007669"/>
    <property type="project" value="InterPro"/>
</dbReference>
<sequence length="385" mass="43356">MPSVRRLLTIGHSYVVAFNRRLPHELMQQGNGAWDVTVAAPRFVYGDLRPIHLENVPDESCRLQPLSAYFTRRPHLLLYHHRVRELLAQKWDIVHCWEEPFVLSSLQISLWQRSGKLVYYTFQNISKSYPPPFSWIECYSVNHCHGWIAAGYSVDHTLSMRAGYCDRPHCVIPLGVDTLVFHPEREAGVSVRRQLGWAEGGPPVVGYLGRFVAEKGILFLLRVLERLRVAWRALFVGGGPLEGCLRRWAERQGAERAQVVTGVAHQAVPRYLNAMDVLAAPSQTTPRWKEQFGRMLIEAMACGVPVAGSDSGEIPYVVGDAGLVLPEADAAAWVAGLAGLLESPARRRELAAAGRERTCQRYAWPVAARQHLRFFQQLLDLPCHD</sequence>
<dbReference type="SUPFAM" id="SSF53756">
    <property type="entry name" value="UDP-Glycosyltransferase/glycogen phosphorylase"/>
    <property type="match status" value="1"/>
</dbReference>
<keyword evidence="2" id="KW-0808">Transferase</keyword>
<dbReference type="CDD" id="cd03801">
    <property type="entry name" value="GT4_PimA-like"/>
    <property type="match status" value="1"/>
</dbReference>